<protein>
    <submittedName>
        <fullName evidence="1">Uncharacterized protein</fullName>
    </submittedName>
</protein>
<accession>A0A8J2HFW5</accession>
<evidence type="ECO:0000313" key="1">
    <source>
        <dbReference type="EMBL" id="CAG5100164.1"/>
    </source>
</evidence>
<reference evidence="1" key="1">
    <citation type="submission" date="2021-04" db="EMBL/GenBank/DDBJ databases">
        <authorList>
            <person name="Chebbi M.A.C M."/>
        </authorList>
    </citation>
    <scope>NUCLEOTIDE SEQUENCE</scope>
</reference>
<comment type="caution">
    <text evidence="1">The sequence shown here is derived from an EMBL/GenBank/DDBJ whole genome shotgun (WGS) entry which is preliminary data.</text>
</comment>
<name>A0A8J2HFW5_COTCN</name>
<keyword evidence="2" id="KW-1185">Reference proteome</keyword>
<proteinExistence type="predicted"/>
<gene>
    <name evidence="1" type="ORF">HICCMSTLAB_LOCUS9416</name>
</gene>
<evidence type="ECO:0000313" key="2">
    <source>
        <dbReference type="Proteomes" id="UP000786811"/>
    </source>
</evidence>
<sequence>MTMDRSVCNIATGTSINIKRTDDRHYTCSGDGSNVKSRYSFNLNQLLRLELMKQQLHSHNLTLSTGFYDK</sequence>
<dbReference type="Proteomes" id="UP000786811">
    <property type="component" value="Unassembled WGS sequence"/>
</dbReference>
<organism evidence="1 2">
    <name type="scientific">Cotesia congregata</name>
    <name type="common">Parasitoid wasp</name>
    <name type="synonym">Apanteles congregatus</name>
    <dbReference type="NCBI Taxonomy" id="51543"/>
    <lineage>
        <taxon>Eukaryota</taxon>
        <taxon>Metazoa</taxon>
        <taxon>Ecdysozoa</taxon>
        <taxon>Arthropoda</taxon>
        <taxon>Hexapoda</taxon>
        <taxon>Insecta</taxon>
        <taxon>Pterygota</taxon>
        <taxon>Neoptera</taxon>
        <taxon>Endopterygota</taxon>
        <taxon>Hymenoptera</taxon>
        <taxon>Apocrita</taxon>
        <taxon>Ichneumonoidea</taxon>
        <taxon>Braconidae</taxon>
        <taxon>Microgastrinae</taxon>
        <taxon>Cotesia</taxon>
    </lineage>
</organism>
<dbReference type="AlphaFoldDB" id="A0A8J2HFW5"/>
<dbReference type="EMBL" id="CAJNRD030001122">
    <property type="protein sequence ID" value="CAG5100164.1"/>
    <property type="molecule type" value="Genomic_DNA"/>
</dbReference>